<dbReference type="GO" id="GO:0016787">
    <property type="term" value="F:hydrolase activity"/>
    <property type="evidence" value="ECO:0007669"/>
    <property type="project" value="UniProtKB-KW"/>
</dbReference>
<comment type="similarity">
    <text evidence="2">Belongs to the peptidase M20A family.</text>
</comment>
<keyword evidence="5" id="KW-0862">Zinc</keyword>
<dbReference type="SUPFAM" id="SSF55031">
    <property type="entry name" value="Bacterial exopeptidase dimerisation domain"/>
    <property type="match status" value="1"/>
</dbReference>
<dbReference type="Proteomes" id="UP000637578">
    <property type="component" value="Unassembled WGS sequence"/>
</dbReference>
<evidence type="ECO:0000256" key="3">
    <source>
        <dbReference type="ARBA" id="ARBA00022723"/>
    </source>
</evidence>
<dbReference type="GO" id="GO:0046872">
    <property type="term" value="F:metal ion binding"/>
    <property type="evidence" value="ECO:0007669"/>
    <property type="project" value="UniProtKB-KW"/>
</dbReference>
<dbReference type="Pfam" id="PF01546">
    <property type="entry name" value="Peptidase_M20"/>
    <property type="match status" value="1"/>
</dbReference>
<feature type="domain" description="Peptidase M20 dimerisation" evidence="7">
    <location>
        <begin position="238"/>
        <end position="384"/>
    </location>
</feature>
<dbReference type="PROSITE" id="PS51318">
    <property type="entry name" value="TAT"/>
    <property type="match status" value="1"/>
</dbReference>
<dbReference type="InterPro" id="IPR011650">
    <property type="entry name" value="Peptidase_M20_dimer"/>
</dbReference>
<dbReference type="Gene3D" id="1.10.150.900">
    <property type="match status" value="1"/>
</dbReference>
<comment type="cofactor">
    <cofactor evidence="1">
        <name>Zn(2+)</name>
        <dbReference type="ChEBI" id="CHEBI:29105"/>
    </cofactor>
</comment>
<keyword evidence="4" id="KW-0378">Hydrolase</keyword>
<reference evidence="8" key="2">
    <citation type="submission" date="2020-09" db="EMBL/GenBank/DDBJ databases">
        <authorList>
            <person name="Sun Q."/>
            <person name="Zhou Y."/>
        </authorList>
    </citation>
    <scope>NUCLEOTIDE SEQUENCE</scope>
    <source>
        <strain evidence="8">CGMCC 4.5737</strain>
    </source>
</reference>
<evidence type="ECO:0000313" key="9">
    <source>
        <dbReference type="Proteomes" id="UP000637578"/>
    </source>
</evidence>
<dbReference type="Gene3D" id="3.30.70.360">
    <property type="match status" value="1"/>
</dbReference>
<dbReference type="InterPro" id="IPR002933">
    <property type="entry name" value="Peptidase_M20"/>
</dbReference>
<dbReference type="PANTHER" id="PTHR43808:SF8">
    <property type="entry name" value="PEPTIDASE M20 DIMERISATION DOMAIN-CONTAINING PROTEIN"/>
    <property type="match status" value="1"/>
</dbReference>
<feature type="chain" id="PRO_5035200057" description="Peptidase M20 dimerisation domain-containing protein" evidence="6">
    <location>
        <begin position="33"/>
        <end position="503"/>
    </location>
</feature>
<dbReference type="InterPro" id="IPR006311">
    <property type="entry name" value="TAT_signal"/>
</dbReference>
<keyword evidence="3" id="KW-0479">Metal-binding</keyword>
<evidence type="ECO:0000256" key="4">
    <source>
        <dbReference type="ARBA" id="ARBA00022801"/>
    </source>
</evidence>
<evidence type="ECO:0000256" key="6">
    <source>
        <dbReference type="SAM" id="SignalP"/>
    </source>
</evidence>
<dbReference type="InterPro" id="IPR036264">
    <property type="entry name" value="Bact_exopeptidase_dim_dom"/>
</dbReference>
<dbReference type="SUPFAM" id="SSF53187">
    <property type="entry name" value="Zn-dependent exopeptidases"/>
    <property type="match status" value="1"/>
</dbReference>
<organism evidence="8 9">
    <name type="scientific">Longimycelium tulufanense</name>
    <dbReference type="NCBI Taxonomy" id="907463"/>
    <lineage>
        <taxon>Bacteria</taxon>
        <taxon>Bacillati</taxon>
        <taxon>Actinomycetota</taxon>
        <taxon>Actinomycetes</taxon>
        <taxon>Pseudonocardiales</taxon>
        <taxon>Pseudonocardiaceae</taxon>
        <taxon>Longimycelium</taxon>
    </lineage>
</organism>
<dbReference type="AlphaFoldDB" id="A0A8J3CDS3"/>
<dbReference type="PANTHER" id="PTHR43808">
    <property type="entry name" value="ACETYLORNITHINE DEACETYLASE"/>
    <property type="match status" value="1"/>
</dbReference>
<dbReference type="RefSeq" id="WP_189055401.1">
    <property type="nucleotide sequence ID" value="NZ_BMMK01000005.1"/>
</dbReference>
<sequence length="503" mass="55181">MGAHLSRRGFLRTTGVTAGLALPMATPPAATAAPSPPAPEHDVHDIDVVSLARTMIRFDTSHNGEGGVTLPHARALRAIWEAHGVNTRIVPTPKPDNVHLVARIQGTGARPPLLLLCHSDVVTVEREDWQRDPFGGEVVDGELWGRGAVDMKGANAAYMSALLRLVREGARFDRDVIFLSDCDEEGGPHSTYWLLQQEPELLRVGAVLTEGGWQLAQRDGRTPMMLSVTTQDRVFGLVRLTARGTATHSSKPIPDSAIVRLNRAVARLADHQPDVVLTDINRRYFEALAEATTDESFAHGIRLLLHARNPRQVERAARLVVDRSPYPWLHNALLRATVAYVVQEGGYRSNVIPSRASVQLQIRFTPQGQRPAAVIDGIRTAIADGGIELTLVGQPGQTQDEILAGWNERWASQPSTTDTDVFRAWRAAAGEVLPRVPAVPAMFEAGTSGGPWRKQGVPVYGIYPYVVDNAAMVSMHGTNERVRVDALRQGMELLYRLFRRFTV</sequence>
<dbReference type="EMBL" id="BMMK01000005">
    <property type="protein sequence ID" value="GGM45403.1"/>
    <property type="molecule type" value="Genomic_DNA"/>
</dbReference>
<dbReference type="InterPro" id="IPR050072">
    <property type="entry name" value="Peptidase_M20A"/>
</dbReference>
<feature type="signal peptide" evidence="6">
    <location>
        <begin position="1"/>
        <end position="32"/>
    </location>
</feature>
<dbReference type="Pfam" id="PF07687">
    <property type="entry name" value="M20_dimer"/>
    <property type="match status" value="1"/>
</dbReference>
<name>A0A8J3CDS3_9PSEU</name>
<accession>A0A8J3CDS3</accession>
<evidence type="ECO:0000256" key="5">
    <source>
        <dbReference type="ARBA" id="ARBA00022833"/>
    </source>
</evidence>
<evidence type="ECO:0000313" key="8">
    <source>
        <dbReference type="EMBL" id="GGM45403.1"/>
    </source>
</evidence>
<protein>
    <recommendedName>
        <fullName evidence="7">Peptidase M20 dimerisation domain-containing protein</fullName>
    </recommendedName>
</protein>
<evidence type="ECO:0000259" key="7">
    <source>
        <dbReference type="Pfam" id="PF07687"/>
    </source>
</evidence>
<keyword evidence="6" id="KW-0732">Signal</keyword>
<keyword evidence="9" id="KW-1185">Reference proteome</keyword>
<gene>
    <name evidence="8" type="ORF">GCM10012275_15540</name>
</gene>
<proteinExistence type="inferred from homology"/>
<comment type="caution">
    <text evidence="8">The sequence shown here is derived from an EMBL/GenBank/DDBJ whole genome shotgun (WGS) entry which is preliminary data.</text>
</comment>
<evidence type="ECO:0000256" key="2">
    <source>
        <dbReference type="ARBA" id="ARBA00006247"/>
    </source>
</evidence>
<reference evidence="8" key="1">
    <citation type="journal article" date="2014" name="Int. J. Syst. Evol. Microbiol.">
        <title>Complete genome sequence of Corynebacterium casei LMG S-19264T (=DSM 44701T), isolated from a smear-ripened cheese.</title>
        <authorList>
            <consortium name="US DOE Joint Genome Institute (JGI-PGF)"/>
            <person name="Walter F."/>
            <person name="Albersmeier A."/>
            <person name="Kalinowski J."/>
            <person name="Ruckert C."/>
        </authorList>
    </citation>
    <scope>NUCLEOTIDE SEQUENCE</scope>
    <source>
        <strain evidence="8">CGMCC 4.5737</strain>
    </source>
</reference>
<dbReference type="Gene3D" id="3.40.630.10">
    <property type="entry name" value="Zn peptidases"/>
    <property type="match status" value="1"/>
</dbReference>
<evidence type="ECO:0000256" key="1">
    <source>
        <dbReference type="ARBA" id="ARBA00001947"/>
    </source>
</evidence>